<evidence type="ECO:0000259" key="3">
    <source>
        <dbReference type="PROSITE" id="PS01031"/>
    </source>
</evidence>
<dbReference type="InterPro" id="IPR002068">
    <property type="entry name" value="A-crystallin/Hsp20_dom"/>
</dbReference>
<reference evidence="4 5" key="1">
    <citation type="submission" date="2019-03" db="EMBL/GenBank/DDBJ databases">
        <title>Lake Tanganyika Metagenome-Assembled Genomes (MAGs).</title>
        <authorList>
            <person name="Tran P."/>
        </authorList>
    </citation>
    <scope>NUCLEOTIDE SEQUENCE [LARGE SCALE GENOMIC DNA]</scope>
    <source>
        <strain evidence="4">K_DeepCast_65m_m2_236</strain>
    </source>
</reference>
<dbReference type="Pfam" id="PF00011">
    <property type="entry name" value="HSP20"/>
    <property type="match status" value="1"/>
</dbReference>
<proteinExistence type="inferred from homology"/>
<evidence type="ECO:0000313" key="5">
    <source>
        <dbReference type="Proteomes" id="UP000703893"/>
    </source>
</evidence>
<feature type="domain" description="SHSP" evidence="3">
    <location>
        <begin position="28"/>
        <end position="140"/>
    </location>
</feature>
<sequence>MTTSLIPFARLRNELERLFGDDFYSSPTTATFWAPRVNVRETQEAVEISADLPGVSKEDLQIVVENNLLVLKGQRKEEHEDKTGTWHRIEKVYGQFERQFNLPAGLMKDQIKASLRDGILTVSIPKAEESKPRQVDIKID</sequence>
<evidence type="ECO:0000256" key="2">
    <source>
        <dbReference type="RuleBase" id="RU003616"/>
    </source>
</evidence>
<evidence type="ECO:0000256" key="1">
    <source>
        <dbReference type="PROSITE-ProRule" id="PRU00285"/>
    </source>
</evidence>
<evidence type="ECO:0000313" key="4">
    <source>
        <dbReference type="EMBL" id="MBM3274744.1"/>
    </source>
</evidence>
<comment type="similarity">
    <text evidence="1 2">Belongs to the small heat shock protein (HSP20) family.</text>
</comment>
<dbReference type="CDD" id="cd06464">
    <property type="entry name" value="ACD_sHsps-like"/>
    <property type="match status" value="1"/>
</dbReference>
<dbReference type="PANTHER" id="PTHR11527">
    <property type="entry name" value="HEAT-SHOCK PROTEIN 20 FAMILY MEMBER"/>
    <property type="match status" value="1"/>
</dbReference>
<dbReference type="Proteomes" id="UP000703893">
    <property type="component" value="Unassembled WGS sequence"/>
</dbReference>
<dbReference type="InterPro" id="IPR008978">
    <property type="entry name" value="HSP20-like_chaperone"/>
</dbReference>
<gene>
    <name evidence="4" type="ORF">FJZ00_06305</name>
</gene>
<dbReference type="AlphaFoldDB" id="A0A938BN10"/>
<dbReference type="SUPFAM" id="SSF49764">
    <property type="entry name" value="HSP20-like chaperones"/>
    <property type="match status" value="1"/>
</dbReference>
<name>A0A938BN10_9BACT</name>
<comment type="caution">
    <text evidence="4">The sequence shown here is derived from an EMBL/GenBank/DDBJ whole genome shotgun (WGS) entry which is preliminary data.</text>
</comment>
<dbReference type="PROSITE" id="PS01031">
    <property type="entry name" value="SHSP"/>
    <property type="match status" value="1"/>
</dbReference>
<dbReference type="EMBL" id="VGJX01000314">
    <property type="protein sequence ID" value="MBM3274744.1"/>
    <property type="molecule type" value="Genomic_DNA"/>
</dbReference>
<accession>A0A938BN10</accession>
<dbReference type="InterPro" id="IPR031107">
    <property type="entry name" value="Small_HSP"/>
</dbReference>
<organism evidence="4 5">
    <name type="scientific">Candidatus Tanganyikabacteria bacterium</name>
    <dbReference type="NCBI Taxonomy" id="2961651"/>
    <lineage>
        <taxon>Bacteria</taxon>
        <taxon>Bacillati</taxon>
        <taxon>Candidatus Sericytochromatia</taxon>
        <taxon>Candidatus Tanganyikabacteria</taxon>
    </lineage>
</organism>
<protein>
    <submittedName>
        <fullName evidence="4">Hsp20/alpha crystallin family protein</fullName>
    </submittedName>
</protein>
<dbReference type="Gene3D" id="2.60.40.790">
    <property type="match status" value="1"/>
</dbReference>